<accession>A0A4Z2J5F4</accession>
<reference evidence="1 2" key="1">
    <citation type="submission" date="2019-03" db="EMBL/GenBank/DDBJ databases">
        <title>First draft genome of Liparis tanakae, snailfish: a comprehensive survey of snailfish specific genes.</title>
        <authorList>
            <person name="Kim W."/>
            <person name="Song I."/>
            <person name="Jeong J.-H."/>
            <person name="Kim D."/>
            <person name="Kim S."/>
            <person name="Ryu S."/>
            <person name="Song J.Y."/>
            <person name="Lee S.K."/>
        </authorList>
    </citation>
    <scope>NUCLEOTIDE SEQUENCE [LARGE SCALE GENOMIC DNA]</scope>
    <source>
        <tissue evidence="1">Muscle</tissue>
    </source>
</reference>
<evidence type="ECO:0000313" key="1">
    <source>
        <dbReference type="EMBL" id="TNN85410.1"/>
    </source>
</evidence>
<gene>
    <name evidence="1" type="ORF">EYF80_004432</name>
</gene>
<dbReference type="EMBL" id="SRLO01000021">
    <property type="protein sequence ID" value="TNN85410.1"/>
    <property type="molecule type" value="Genomic_DNA"/>
</dbReference>
<dbReference type="AlphaFoldDB" id="A0A4Z2J5F4"/>
<name>A0A4Z2J5F4_9TELE</name>
<keyword evidence="2" id="KW-1185">Reference proteome</keyword>
<protein>
    <submittedName>
        <fullName evidence="1">Uncharacterized protein</fullName>
    </submittedName>
</protein>
<comment type="caution">
    <text evidence="1">The sequence shown here is derived from an EMBL/GenBank/DDBJ whole genome shotgun (WGS) entry which is preliminary data.</text>
</comment>
<dbReference type="Proteomes" id="UP000314294">
    <property type="component" value="Unassembled WGS sequence"/>
</dbReference>
<sequence>MPICHGIIVPNMPCVSLGDQQGGCGTLGNIWREDVLPFEGDLRLTKNLQSHFELRNGNFTTATEDNDNTVTSFGCKTEHRQWCPPGESEAFLSQRKQDRRLWEAELQEAESKQLECLRLKTSTQQFSNGASEKPGPPIDDS</sequence>
<evidence type="ECO:0000313" key="2">
    <source>
        <dbReference type="Proteomes" id="UP000314294"/>
    </source>
</evidence>
<organism evidence="1 2">
    <name type="scientific">Liparis tanakae</name>
    <name type="common">Tanaka's snailfish</name>
    <dbReference type="NCBI Taxonomy" id="230148"/>
    <lineage>
        <taxon>Eukaryota</taxon>
        <taxon>Metazoa</taxon>
        <taxon>Chordata</taxon>
        <taxon>Craniata</taxon>
        <taxon>Vertebrata</taxon>
        <taxon>Euteleostomi</taxon>
        <taxon>Actinopterygii</taxon>
        <taxon>Neopterygii</taxon>
        <taxon>Teleostei</taxon>
        <taxon>Neoteleostei</taxon>
        <taxon>Acanthomorphata</taxon>
        <taxon>Eupercaria</taxon>
        <taxon>Perciformes</taxon>
        <taxon>Cottioidei</taxon>
        <taxon>Cottales</taxon>
        <taxon>Liparidae</taxon>
        <taxon>Liparis</taxon>
    </lineage>
</organism>
<proteinExistence type="predicted"/>